<protein>
    <recommendedName>
        <fullName evidence="2">Phosphoesterase</fullName>
        <ecNumber evidence="2">3.1.4.-</ecNumber>
    </recommendedName>
</protein>
<dbReference type="InterPro" id="IPR011152">
    <property type="entry name" value="Pesterase_MJ0912"/>
</dbReference>
<gene>
    <name evidence="4" type="ORF">HG66A1_02470</name>
</gene>
<dbReference type="NCBIfam" id="TIGR00040">
    <property type="entry name" value="yfcE"/>
    <property type="match status" value="1"/>
</dbReference>
<dbReference type="InterPro" id="IPR024654">
    <property type="entry name" value="Calcineurin-like_PHP_lpxH"/>
</dbReference>
<dbReference type="InterPro" id="IPR029052">
    <property type="entry name" value="Metallo-depent_PP-like"/>
</dbReference>
<accession>A0A517PGI2</accession>
<dbReference type="Gene3D" id="3.60.21.10">
    <property type="match status" value="1"/>
</dbReference>
<dbReference type="EMBL" id="CP036266">
    <property type="protein sequence ID" value="QDT18486.1"/>
    <property type="molecule type" value="Genomic_DNA"/>
</dbReference>
<dbReference type="PANTHER" id="PTHR42850:SF2">
    <property type="entry name" value="BLL5683 PROTEIN"/>
    <property type="match status" value="1"/>
</dbReference>
<organism evidence="4 5">
    <name type="scientific">Gimesia chilikensis</name>
    <dbReference type="NCBI Taxonomy" id="2605989"/>
    <lineage>
        <taxon>Bacteria</taxon>
        <taxon>Pseudomonadati</taxon>
        <taxon>Planctomycetota</taxon>
        <taxon>Planctomycetia</taxon>
        <taxon>Planctomycetales</taxon>
        <taxon>Planctomycetaceae</taxon>
        <taxon>Gimesia</taxon>
    </lineage>
</organism>
<evidence type="ECO:0000313" key="5">
    <source>
        <dbReference type="Proteomes" id="UP000320421"/>
    </source>
</evidence>
<dbReference type="InterPro" id="IPR000979">
    <property type="entry name" value="Phosphodiesterase_MJ0936/Vps29"/>
</dbReference>
<dbReference type="GO" id="GO:0016791">
    <property type="term" value="F:phosphatase activity"/>
    <property type="evidence" value="ECO:0007669"/>
    <property type="project" value="TreeGrafter"/>
</dbReference>
<reference evidence="4 5" key="1">
    <citation type="submission" date="2019-02" db="EMBL/GenBank/DDBJ databases">
        <title>Deep-cultivation of Planctomycetes and their phenomic and genomic characterization uncovers novel biology.</title>
        <authorList>
            <person name="Wiegand S."/>
            <person name="Jogler M."/>
            <person name="Boedeker C."/>
            <person name="Pinto D."/>
            <person name="Vollmers J."/>
            <person name="Rivas-Marin E."/>
            <person name="Kohn T."/>
            <person name="Peeters S.H."/>
            <person name="Heuer A."/>
            <person name="Rast P."/>
            <person name="Oberbeckmann S."/>
            <person name="Bunk B."/>
            <person name="Jeske O."/>
            <person name="Meyerdierks A."/>
            <person name="Storesund J.E."/>
            <person name="Kallscheuer N."/>
            <person name="Luecker S."/>
            <person name="Lage O.M."/>
            <person name="Pohl T."/>
            <person name="Merkel B.J."/>
            <person name="Hornburger P."/>
            <person name="Mueller R.-W."/>
            <person name="Bruemmer F."/>
            <person name="Labrenz M."/>
            <person name="Spormann A.M."/>
            <person name="Op den Camp H."/>
            <person name="Overmann J."/>
            <person name="Amann R."/>
            <person name="Jetten M.S.M."/>
            <person name="Mascher T."/>
            <person name="Medema M.H."/>
            <person name="Devos D.P."/>
            <person name="Kaster A.-K."/>
            <person name="Ovreas L."/>
            <person name="Rohde M."/>
            <person name="Galperin M.Y."/>
            <person name="Jogler C."/>
        </authorList>
    </citation>
    <scope>NUCLEOTIDE SEQUENCE [LARGE SCALE GENOMIC DNA]</scope>
    <source>
        <strain evidence="4 5">HG66A1</strain>
    </source>
</reference>
<dbReference type="SUPFAM" id="SSF56300">
    <property type="entry name" value="Metallo-dependent phosphatases"/>
    <property type="match status" value="1"/>
</dbReference>
<dbReference type="PANTHER" id="PTHR42850">
    <property type="entry name" value="METALLOPHOSPHOESTERASE"/>
    <property type="match status" value="1"/>
</dbReference>
<evidence type="ECO:0000259" key="3">
    <source>
        <dbReference type="Pfam" id="PF12850"/>
    </source>
</evidence>
<keyword evidence="5" id="KW-1185">Reference proteome</keyword>
<dbReference type="AlphaFoldDB" id="A0A517PGI2"/>
<comment type="similarity">
    <text evidence="1 2">Belongs to the metallophosphoesterase superfamily. YfcE family.</text>
</comment>
<keyword evidence="2" id="KW-0479">Metal-binding</keyword>
<comment type="cofactor">
    <cofactor evidence="2">
        <name>a divalent metal cation</name>
        <dbReference type="ChEBI" id="CHEBI:60240"/>
    </cofactor>
</comment>
<feature type="domain" description="Calcineurin-like phosphoesterase" evidence="3">
    <location>
        <begin position="1"/>
        <end position="187"/>
    </location>
</feature>
<dbReference type="OrthoDB" id="9800565at2"/>
<evidence type="ECO:0000256" key="1">
    <source>
        <dbReference type="ARBA" id="ARBA00008950"/>
    </source>
</evidence>
<evidence type="ECO:0000313" key="4">
    <source>
        <dbReference type="EMBL" id="QDT18486.1"/>
    </source>
</evidence>
<sequence length="237" mass="26430">MRVLVISDIHSNWAALSSLQEEFDYCLCIGDLVDYGTDPVPCIEWVKQHATACVRGNHDHAVAQRVEAKGSTGFRKLACFTRPLHWDLLDRVRMKYLARLPISQQITIEGVTFYLVHGTPRDPLDEYLGENEAGWRSRLQGINANFVCVGHTHLPFHLDLGDKQVINPGSVGQPRDGDPRCSYAIIEDGKVTLKRQEYDIEAAIRQMEAAGLSGESLELGASVLRNGRMTAEASQKE</sequence>
<dbReference type="RefSeq" id="WP_145180070.1">
    <property type="nucleotide sequence ID" value="NZ_CP036266.1"/>
</dbReference>
<dbReference type="Proteomes" id="UP000320421">
    <property type="component" value="Chromosome"/>
</dbReference>
<dbReference type="GO" id="GO:0005737">
    <property type="term" value="C:cytoplasm"/>
    <property type="evidence" value="ECO:0007669"/>
    <property type="project" value="TreeGrafter"/>
</dbReference>
<evidence type="ECO:0000256" key="2">
    <source>
        <dbReference type="RuleBase" id="RU362039"/>
    </source>
</evidence>
<dbReference type="GO" id="GO:0046872">
    <property type="term" value="F:metal ion binding"/>
    <property type="evidence" value="ECO:0007669"/>
    <property type="project" value="UniProtKB-KW"/>
</dbReference>
<proteinExistence type="inferred from homology"/>
<dbReference type="Pfam" id="PF12850">
    <property type="entry name" value="Metallophos_2"/>
    <property type="match status" value="1"/>
</dbReference>
<dbReference type="InterPro" id="IPR050126">
    <property type="entry name" value="Ap4A_hydrolase"/>
</dbReference>
<name>A0A517PGI2_9PLAN</name>
<dbReference type="PIRSF" id="PIRSF000883">
    <property type="entry name" value="Pesterase_MJ0912"/>
    <property type="match status" value="1"/>
</dbReference>
<dbReference type="EC" id="3.1.4.-" evidence="2"/>